<dbReference type="Pfam" id="PF03929">
    <property type="entry name" value="PepSY_TM"/>
    <property type="match status" value="1"/>
</dbReference>
<dbReference type="OrthoDB" id="111691at2"/>
<feature type="transmembrane region" description="Helical" evidence="1">
    <location>
        <begin position="369"/>
        <end position="390"/>
    </location>
</feature>
<evidence type="ECO:0000313" key="3">
    <source>
        <dbReference type="EMBL" id="CDQ41170.1"/>
    </source>
</evidence>
<keyword evidence="1" id="KW-0812">Transmembrane</keyword>
<feature type="transmembrane region" description="Helical" evidence="1">
    <location>
        <begin position="410"/>
        <end position="436"/>
    </location>
</feature>
<gene>
    <name evidence="3" type="ORF">BN990_03525</name>
</gene>
<reference evidence="3 4" key="1">
    <citation type="submission" date="2014-03" db="EMBL/GenBank/DDBJ databases">
        <authorList>
            <person name="Urmite Genomes U."/>
        </authorList>
    </citation>
    <scope>NUCLEOTIDE SEQUENCE [LARGE SCALE GENOMIC DNA]</scope>
    <source>
        <strain evidence="3 4">Vm-5</strain>
    </source>
</reference>
<keyword evidence="4" id="KW-1185">Reference proteome</keyword>
<feature type="domain" description="PepSY" evidence="2">
    <location>
        <begin position="280"/>
        <end position="338"/>
    </location>
</feature>
<feature type="domain" description="PepSY" evidence="2">
    <location>
        <begin position="68"/>
        <end position="124"/>
    </location>
</feature>
<dbReference type="AlphaFoldDB" id="A0A024QG33"/>
<dbReference type="Pfam" id="PF03413">
    <property type="entry name" value="PepSY"/>
    <property type="match status" value="2"/>
</dbReference>
<evidence type="ECO:0000313" key="4">
    <source>
        <dbReference type="Proteomes" id="UP000028875"/>
    </source>
</evidence>
<feature type="transmembrane region" description="Helical" evidence="1">
    <location>
        <begin position="200"/>
        <end position="220"/>
    </location>
</feature>
<dbReference type="InterPro" id="IPR005625">
    <property type="entry name" value="PepSY-ass_TM"/>
</dbReference>
<dbReference type="eggNOG" id="COG3182">
    <property type="taxonomic scope" value="Bacteria"/>
</dbReference>
<organism evidence="3 4">
    <name type="scientific">Virgibacillus massiliensis</name>
    <dbReference type="NCBI Taxonomy" id="1462526"/>
    <lineage>
        <taxon>Bacteria</taxon>
        <taxon>Bacillati</taxon>
        <taxon>Bacillota</taxon>
        <taxon>Bacilli</taxon>
        <taxon>Bacillales</taxon>
        <taxon>Bacillaceae</taxon>
        <taxon>Virgibacillus</taxon>
    </lineage>
</organism>
<protein>
    <submittedName>
        <fullName evidence="3">Putative iron-regulated membrane protein</fullName>
    </submittedName>
</protein>
<reference evidence="4" key="2">
    <citation type="submission" date="2014-05" db="EMBL/GenBank/DDBJ databases">
        <title>Draft genome sequence of Virgibacillus massiliensis Vm-5.</title>
        <authorList>
            <person name="Khelaifia S."/>
            <person name="Croce O."/>
            <person name="Lagier J.C."/>
            <person name="Raoult D."/>
        </authorList>
    </citation>
    <scope>NUCLEOTIDE SEQUENCE [LARGE SCALE GENOMIC DNA]</scope>
    <source>
        <strain evidence="4">Vm-5</strain>
    </source>
</reference>
<keyword evidence="1" id="KW-0472">Membrane</keyword>
<dbReference type="STRING" id="1462526.BN990_03525"/>
<dbReference type="EMBL" id="CCDP010000002">
    <property type="protein sequence ID" value="CDQ41170.1"/>
    <property type="molecule type" value="Genomic_DNA"/>
</dbReference>
<dbReference type="InterPro" id="IPR025711">
    <property type="entry name" value="PepSY"/>
</dbReference>
<feature type="transmembrane region" description="Helical" evidence="1">
    <location>
        <begin position="25"/>
        <end position="47"/>
    </location>
</feature>
<sequence>MLSSKNRQQKQKQASNYKLFWRWHFYAGLIISPFLLILAITGSIYLFKPQIEQIIYQDYYEVTPEGDRIPPSQLMEKVKNEYPNAVITAYRPGEDATRSSEFHITMDDQSSTIFIDPYSGKSLGKLNNEDRIMDKIEEFHGELMAGTLGDRIVELAACWAIVLIVTGLYMWFPRNKLRISGVLVPRLTSKKRILRRDLHVVPAFWITAGMLFLILTGLPWSGFWGTNFQTVTTNLGNGYPPSVWVGNAPTSQIETKDIAEVPWAAETLDVPKSDIQGRVPVSIDDIVAIADREGVHSSYTLYLPQENTGVYTLSAFPPKAQDEITMHIDQYSGKVLADYRYDNYGSIGKVVAWGITLHKGTQFGFINQLISLFICIGIVFVALSGLYLWWKRKPDDGLGAPKAPPIYSMKLFFILIIGLGLTFPLVGLSIIFVYLIDRFVIRKISKLRNFFHA</sequence>
<dbReference type="Proteomes" id="UP000028875">
    <property type="component" value="Unassembled WGS sequence"/>
</dbReference>
<comment type="caution">
    <text evidence="3">The sequence shown here is derived from an EMBL/GenBank/DDBJ whole genome shotgun (WGS) entry which is preliminary data.</text>
</comment>
<evidence type="ECO:0000259" key="2">
    <source>
        <dbReference type="Pfam" id="PF03413"/>
    </source>
</evidence>
<dbReference type="PANTHER" id="PTHR34219:SF1">
    <property type="entry name" value="PEPSY DOMAIN-CONTAINING PROTEIN"/>
    <property type="match status" value="1"/>
</dbReference>
<keyword evidence="1" id="KW-1133">Transmembrane helix</keyword>
<proteinExistence type="predicted"/>
<name>A0A024QG33_9BACI</name>
<accession>A0A024QG33</accession>
<dbReference type="RefSeq" id="WP_038245838.1">
    <property type="nucleotide sequence ID" value="NZ_BNER01000007.1"/>
</dbReference>
<dbReference type="PANTHER" id="PTHR34219">
    <property type="entry name" value="IRON-REGULATED INNER MEMBRANE PROTEIN-RELATED"/>
    <property type="match status" value="1"/>
</dbReference>
<evidence type="ECO:0000256" key="1">
    <source>
        <dbReference type="SAM" id="Phobius"/>
    </source>
</evidence>
<feature type="transmembrane region" description="Helical" evidence="1">
    <location>
        <begin position="152"/>
        <end position="172"/>
    </location>
</feature>